<comment type="caution">
    <text evidence="4">The sequence shown here is derived from an EMBL/GenBank/DDBJ whole genome shotgun (WGS) entry which is preliminary data.</text>
</comment>
<feature type="domain" description="CdaR GGDEF-like" evidence="3">
    <location>
        <begin position="250"/>
        <end position="377"/>
    </location>
</feature>
<dbReference type="Pfam" id="PF13556">
    <property type="entry name" value="HTH_30"/>
    <property type="match status" value="1"/>
</dbReference>
<evidence type="ECO:0000259" key="2">
    <source>
        <dbReference type="Pfam" id="PF13556"/>
    </source>
</evidence>
<dbReference type="PANTHER" id="PTHR33744:SF1">
    <property type="entry name" value="DNA-BINDING TRANSCRIPTIONAL ACTIVATOR ADER"/>
    <property type="match status" value="1"/>
</dbReference>
<dbReference type="InterPro" id="IPR042070">
    <property type="entry name" value="PucR_C-HTH_sf"/>
</dbReference>
<dbReference type="Proteomes" id="UP001265083">
    <property type="component" value="Unassembled WGS sequence"/>
</dbReference>
<reference evidence="4 5" key="1">
    <citation type="submission" date="2023-08" db="EMBL/GenBank/DDBJ databases">
        <title>Bioegradation of LLDPE and BLDPE plastic by marine bacteria from coast plastic debris.</title>
        <authorList>
            <person name="Rong Z."/>
        </authorList>
    </citation>
    <scope>NUCLEOTIDE SEQUENCE [LARGE SCALE GENOMIC DNA]</scope>
    <source>
        <strain evidence="4 5">Z-2</strain>
    </source>
</reference>
<dbReference type="InterPro" id="IPR051448">
    <property type="entry name" value="CdaR-like_regulators"/>
</dbReference>
<dbReference type="InterPro" id="IPR041522">
    <property type="entry name" value="CdaR_GGDEF"/>
</dbReference>
<evidence type="ECO:0000313" key="4">
    <source>
        <dbReference type="EMBL" id="MDS1116730.1"/>
    </source>
</evidence>
<gene>
    <name evidence="4" type="ORF">RD149_23590</name>
</gene>
<sequence>MELVLITLASVLAFPPLELDQLTPAAQNGTAVERVLLARRAEDLRSVEQSIVVLMEPGARLRSYEFDVDIRVAAARGALAVVIADPDAPKPSATSLRAAERHGIAVLRNRARINVAELVCLLDLARRGGAERALSNVSSALDVLRMGSGGDAGHLVASVGRSLGVEMMLTEAPDDAVMSFRIDREAEGKEWVAIKPSAAEYAPGLLASLGRLTAAAIELDRITGRRASELPIRSRAEVLSELLDSSKSGRSDLLRRARALGLYVDGWHIAARVEVPDPEDEGELKAFTVREELSESILEHLTSSGTWHMARSEGALLFVKMHRHDPGGEAGPAAVRAVQKALESLPNSAAVFCGVGSIHSGPTGLISSAAEARAAAAAMRTRRRPNHAAAFDNLGLRRTVIEWYASQAARNAVDSVLAPLDELGPGKAPSAIRTLQAYLDNHGSLSRTAEDLHLHRNSVAYRIERIFAALEVEPDNPDDWLLLQLACRARTFA</sequence>
<protein>
    <submittedName>
        <fullName evidence="4">Helix-turn-helix domain-containing protein</fullName>
    </submittedName>
</protein>
<dbReference type="RefSeq" id="WP_310952464.1">
    <property type="nucleotide sequence ID" value="NZ_JAVLUS010000033.1"/>
</dbReference>
<name>A0ABU2H0K5_9ACTN</name>
<evidence type="ECO:0000259" key="3">
    <source>
        <dbReference type="Pfam" id="PF17853"/>
    </source>
</evidence>
<organism evidence="4 5">
    <name type="scientific">Gordonia westfalica</name>
    <dbReference type="NCBI Taxonomy" id="158898"/>
    <lineage>
        <taxon>Bacteria</taxon>
        <taxon>Bacillati</taxon>
        <taxon>Actinomycetota</taxon>
        <taxon>Actinomycetes</taxon>
        <taxon>Mycobacteriales</taxon>
        <taxon>Gordoniaceae</taxon>
        <taxon>Gordonia</taxon>
    </lineage>
</organism>
<keyword evidence="5" id="KW-1185">Reference proteome</keyword>
<proteinExistence type="inferred from homology"/>
<feature type="domain" description="PucR C-terminal helix-turn-helix" evidence="2">
    <location>
        <begin position="432"/>
        <end position="489"/>
    </location>
</feature>
<comment type="similarity">
    <text evidence="1">Belongs to the CdaR family.</text>
</comment>
<dbReference type="EMBL" id="JAVLUS010000033">
    <property type="protein sequence ID" value="MDS1116730.1"/>
    <property type="molecule type" value="Genomic_DNA"/>
</dbReference>
<dbReference type="Pfam" id="PF17853">
    <property type="entry name" value="GGDEF_2"/>
    <property type="match status" value="1"/>
</dbReference>
<evidence type="ECO:0000256" key="1">
    <source>
        <dbReference type="ARBA" id="ARBA00006754"/>
    </source>
</evidence>
<accession>A0ABU2H0K5</accession>
<evidence type="ECO:0000313" key="5">
    <source>
        <dbReference type="Proteomes" id="UP001265083"/>
    </source>
</evidence>
<dbReference type="InterPro" id="IPR025736">
    <property type="entry name" value="PucR_C-HTH_dom"/>
</dbReference>
<dbReference type="Gene3D" id="1.10.10.2840">
    <property type="entry name" value="PucR C-terminal helix-turn-helix domain"/>
    <property type="match status" value="1"/>
</dbReference>
<dbReference type="PANTHER" id="PTHR33744">
    <property type="entry name" value="CARBOHYDRATE DIACID REGULATOR"/>
    <property type="match status" value="1"/>
</dbReference>